<dbReference type="RefSeq" id="WP_162849538.1">
    <property type="nucleotide sequence ID" value="NZ_JAUFPJ010000008.1"/>
</dbReference>
<dbReference type="Gene3D" id="3.40.50.2300">
    <property type="match status" value="2"/>
</dbReference>
<proteinExistence type="inferred from homology"/>
<evidence type="ECO:0000256" key="1">
    <source>
        <dbReference type="ARBA" id="ARBA00004196"/>
    </source>
</evidence>
<keyword evidence="3" id="KW-0732">Signal</keyword>
<dbReference type="InterPro" id="IPR028082">
    <property type="entry name" value="Peripla_BP_I"/>
</dbReference>
<comment type="subcellular location">
    <subcellularLocation>
        <location evidence="1">Cell envelope</location>
    </subcellularLocation>
</comment>
<name>A0A4R6MZ46_9BURK</name>
<evidence type="ECO:0000313" key="5">
    <source>
        <dbReference type="EMBL" id="TDP07498.1"/>
    </source>
</evidence>
<reference evidence="5 6" key="1">
    <citation type="submission" date="2019-03" db="EMBL/GenBank/DDBJ databases">
        <title>Genomic Encyclopedia of Type Strains, Phase IV (KMG-IV): sequencing the most valuable type-strain genomes for metagenomic binning, comparative biology and taxonomic classification.</title>
        <authorList>
            <person name="Goeker M."/>
        </authorList>
    </citation>
    <scope>NUCLEOTIDE SEQUENCE [LARGE SCALE GENOMIC DNA]</scope>
    <source>
        <strain evidence="5 6">DSM 25082</strain>
    </source>
</reference>
<comment type="caution">
    <text evidence="5">The sequence shown here is derived from an EMBL/GenBank/DDBJ whole genome shotgun (WGS) entry which is preliminary data.</text>
</comment>
<evidence type="ECO:0000256" key="2">
    <source>
        <dbReference type="ARBA" id="ARBA00007639"/>
    </source>
</evidence>
<dbReference type="GO" id="GO:0030313">
    <property type="term" value="C:cell envelope"/>
    <property type="evidence" value="ECO:0007669"/>
    <property type="project" value="UniProtKB-SubCell"/>
</dbReference>
<dbReference type="SUPFAM" id="SSF53822">
    <property type="entry name" value="Periplasmic binding protein-like I"/>
    <property type="match status" value="1"/>
</dbReference>
<dbReference type="InterPro" id="IPR025997">
    <property type="entry name" value="SBP_2_dom"/>
</dbReference>
<comment type="similarity">
    <text evidence="2">Belongs to the bacterial solute-binding protein 2 family.</text>
</comment>
<dbReference type="Proteomes" id="UP000295357">
    <property type="component" value="Unassembled WGS sequence"/>
</dbReference>
<dbReference type="GO" id="GO:0030246">
    <property type="term" value="F:carbohydrate binding"/>
    <property type="evidence" value="ECO:0007669"/>
    <property type="project" value="UniProtKB-ARBA"/>
</dbReference>
<evidence type="ECO:0000313" key="6">
    <source>
        <dbReference type="Proteomes" id="UP000295357"/>
    </source>
</evidence>
<dbReference type="EMBL" id="SNXE01000007">
    <property type="protein sequence ID" value="TDP07498.1"/>
    <property type="molecule type" value="Genomic_DNA"/>
</dbReference>
<dbReference type="Pfam" id="PF13407">
    <property type="entry name" value="Peripla_BP_4"/>
    <property type="match status" value="1"/>
</dbReference>
<protein>
    <submittedName>
        <fullName evidence="5">Monosaccharide ABC transporter substrate-binding protein (CUT2 family)</fullName>
    </submittedName>
</protein>
<feature type="domain" description="Periplasmic binding protein" evidence="4">
    <location>
        <begin position="39"/>
        <end position="299"/>
    </location>
</feature>
<keyword evidence="6" id="KW-1185">Reference proteome</keyword>
<sequence>MTAHSAKVGLDPRRGLLLAALGALAAPHLALASSERFKVALILKATRNEFFVLMGEGARAHQAKRQADYELTVEGIEGETDVATQERLVLKAIERRAQALVIVPADSNALLPVLLKALKAGLLVLNLDNKLDDRALATAGVSIPFVGPSNFLGSRTVGEHVAKQLPRGSQVGIIEGPPGSINAKSRSDGFRAAISAAGLQLAAVRSGFWTRELGHTAALDLMRLAPDIKALMCGNDNMALGAVQALKELKRSADVLVSGYDNIPSIRPLIAQGAVLATVDQFPAKQAEYALDVVLKALQMRTRQSELPNIIQSPVKLVTRA</sequence>
<organism evidence="5 6">
    <name type="scientific">Roseateles asaccharophilus</name>
    <dbReference type="NCBI Taxonomy" id="582607"/>
    <lineage>
        <taxon>Bacteria</taxon>
        <taxon>Pseudomonadati</taxon>
        <taxon>Pseudomonadota</taxon>
        <taxon>Betaproteobacteria</taxon>
        <taxon>Burkholderiales</taxon>
        <taxon>Sphaerotilaceae</taxon>
        <taxon>Roseateles</taxon>
    </lineage>
</organism>
<evidence type="ECO:0000256" key="3">
    <source>
        <dbReference type="ARBA" id="ARBA00022729"/>
    </source>
</evidence>
<dbReference type="AlphaFoldDB" id="A0A4R6MZ46"/>
<gene>
    <name evidence="5" type="ORF">DFR39_10731</name>
</gene>
<evidence type="ECO:0000259" key="4">
    <source>
        <dbReference type="Pfam" id="PF13407"/>
    </source>
</evidence>
<dbReference type="PANTHER" id="PTHR46847">
    <property type="entry name" value="D-ALLOSE-BINDING PERIPLASMIC PROTEIN-RELATED"/>
    <property type="match status" value="1"/>
</dbReference>
<accession>A0A4R6MZ46</accession>
<dbReference type="PANTHER" id="PTHR46847:SF1">
    <property type="entry name" value="D-ALLOSE-BINDING PERIPLASMIC PROTEIN-RELATED"/>
    <property type="match status" value="1"/>
</dbReference>